<dbReference type="InterPro" id="IPR016181">
    <property type="entry name" value="Acyl_CoA_acyltransferase"/>
</dbReference>
<dbReference type="PROSITE" id="PS51186">
    <property type="entry name" value="GNAT"/>
    <property type="match status" value="1"/>
</dbReference>
<dbReference type="PANTHER" id="PTHR43792:SF9">
    <property type="entry name" value="RIBOSOMAL-PROTEIN-ALANINE ACETYLTRANSFERASE"/>
    <property type="match status" value="1"/>
</dbReference>
<accession>A0A850ELQ8</accession>
<protein>
    <submittedName>
        <fullName evidence="2">GNAT family N-acetyltransferase</fullName>
    </submittedName>
</protein>
<feature type="domain" description="N-acetyltransferase" evidence="1">
    <location>
        <begin position="21"/>
        <end position="199"/>
    </location>
</feature>
<evidence type="ECO:0000313" key="2">
    <source>
        <dbReference type="EMBL" id="NUU60710.1"/>
    </source>
</evidence>
<comment type="caution">
    <text evidence="2">The sequence shown here is derived from an EMBL/GenBank/DDBJ whole genome shotgun (WGS) entry which is preliminary data.</text>
</comment>
<proteinExistence type="predicted"/>
<evidence type="ECO:0000259" key="1">
    <source>
        <dbReference type="PROSITE" id="PS51186"/>
    </source>
</evidence>
<dbReference type="GO" id="GO:0005737">
    <property type="term" value="C:cytoplasm"/>
    <property type="evidence" value="ECO:0007669"/>
    <property type="project" value="TreeGrafter"/>
</dbReference>
<dbReference type="AlphaFoldDB" id="A0A850ELQ8"/>
<evidence type="ECO:0000313" key="3">
    <source>
        <dbReference type="Proteomes" id="UP000564806"/>
    </source>
</evidence>
<organism evidence="2 3">
    <name type="scientific">Paenibacillus agri</name>
    <dbReference type="NCBI Taxonomy" id="2744309"/>
    <lineage>
        <taxon>Bacteria</taxon>
        <taxon>Bacillati</taxon>
        <taxon>Bacillota</taxon>
        <taxon>Bacilli</taxon>
        <taxon>Bacillales</taxon>
        <taxon>Paenibacillaceae</taxon>
        <taxon>Paenibacillus</taxon>
    </lineage>
</organism>
<dbReference type="Pfam" id="PF13302">
    <property type="entry name" value="Acetyltransf_3"/>
    <property type="match status" value="1"/>
</dbReference>
<dbReference type="GO" id="GO:0008999">
    <property type="term" value="F:protein-N-terminal-alanine acetyltransferase activity"/>
    <property type="evidence" value="ECO:0007669"/>
    <property type="project" value="TreeGrafter"/>
</dbReference>
<gene>
    <name evidence="2" type="ORF">HPT30_10175</name>
</gene>
<dbReference type="RefSeq" id="WP_175371285.1">
    <property type="nucleotide sequence ID" value="NZ_JABWCS010000203.1"/>
</dbReference>
<dbReference type="EMBL" id="JABWCS010000203">
    <property type="protein sequence ID" value="NUU60710.1"/>
    <property type="molecule type" value="Genomic_DNA"/>
</dbReference>
<dbReference type="InterPro" id="IPR000182">
    <property type="entry name" value="GNAT_dom"/>
</dbReference>
<dbReference type="PANTHER" id="PTHR43792">
    <property type="entry name" value="GNAT FAMILY, PUTATIVE (AFU_ORTHOLOGUE AFUA_3G00765)-RELATED-RELATED"/>
    <property type="match status" value="1"/>
</dbReference>
<sequence length="199" mass="22988">METHTHYHAEDNTFSIDCQDIILREYIVTDLDAFHSLTWQPEIHEFLPGWNVAKEQREEWLIHYEIPENGQFLKAVAEGGDIGELRLRLGIVLKETGELIGWCASGIKDELPAPNREIMYAISRDHRGKGYATQAVQGMVQYLFEHTNVEVLTAIALLINLPSNRVIQKSGFQLQGIIEIDNESYKHYKLDRQNWVNQK</sequence>
<dbReference type="InterPro" id="IPR051531">
    <property type="entry name" value="N-acetyltransferase"/>
</dbReference>
<reference evidence="2" key="1">
    <citation type="submission" date="2020-06" db="EMBL/GenBank/DDBJ databases">
        <title>Paenibacillus sp. nov., isolated from soil.</title>
        <authorList>
            <person name="Seo Y.L."/>
        </authorList>
    </citation>
    <scope>NUCLEOTIDE SEQUENCE [LARGE SCALE GENOMIC DNA]</scope>
    <source>
        <strain evidence="2">JW14</strain>
    </source>
</reference>
<dbReference type="CDD" id="cd04301">
    <property type="entry name" value="NAT_SF"/>
    <property type="match status" value="1"/>
</dbReference>
<name>A0A850ELQ8_9BACL</name>
<dbReference type="SUPFAM" id="SSF55729">
    <property type="entry name" value="Acyl-CoA N-acyltransferases (Nat)"/>
    <property type="match status" value="1"/>
</dbReference>
<keyword evidence="2" id="KW-0808">Transferase</keyword>
<dbReference type="Gene3D" id="3.40.630.30">
    <property type="match status" value="1"/>
</dbReference>
<dbReference type="Proteomes" id="UP000564806">
    <property type="component" value="Unassembled WGS sequence"/>
</dbReference>
<keyword evidence="3" id="KW-1185">Reference proteome</keyword>